<protein>
    <submittedName>
        <fullName evidence="2">Uncharacterized protein</fullName>
    </submittedName>
</protein>
<sequence>NELIGDYIGRLREGVMEGKCIGLTITQDEILDKFIKGLKPNYQKAVKATYSHIRDVNELCSVLSLWESANIDSSVNAVADEAGDLEALPPTSTINATLEPTRSFSSEVRGERPPKSRGPLRSATPPAIPPLPQPMVTAESGQHKEPAATPSKEAEKDDAKIPPQTGDSACTVKLVIRQVGEPGGYAARLPALLDTGGHGSAYMNAD</sequence>
<feature type="non-terminal residue" evidence="2">
    <location>
        <position position="206"/>
    </location>
</feature>
<organism evidence="2 3">
    <name type="scientific">Perkinsus olseni</name>
    <name type="common">Perkinsus atlanticus</name>
    <dbReference type="NCBI Taxonomy" id="32597"/>
    <lineage>
        <taxon>Eukaryota</taxon>
        <taxon>Sar</taxon>
        <taxon>Alveolata</taxon>
        <taxon>Perkinsozoa</taxon>
        <taxon>Perkinsea</taxon>
        <taxon>Perkinsida</taxon>
        <taxon>Perkinsidae</taxon>
        <taxon>Perkinsus</taxon>
    </lineage>
</organism>
<proteinExistence type="predicted"/>
<evidence type="ECO:0000256" key="1">
    <source>
        <dbReference type="SAM" id="MobiDB-lite"/>
    </source>
</evidence>
<comment type="caution">
    <text evidence="2">The sequence shown here is derived from an EMBL/GenBank/DDBJ whole genome shotgun (WGS) entry which is preliminary data.</text>
</comment>
<dbReference type="Proteomes" id="UP000553632">
    <property type="component" value="Unassembled WGS sequence"/>
</dbReference>
<accession>A0A7J6STW7</accession>
<feature type="region of interest" description="Disordered" evidence="1">
    <location>
        <begin position="86"/>
        <end position="170"/>
    </location>
</feature>
<feature type="compositionally biased region" description="Basic and acidic residues" evidence="1">
    <location>
        <begin position="141"/>
        <end position="160"/>
    </location>
</feature>
<feature type="non-terminal residue" evidence="2">
    <location>
        <position position="1"/>
    </location>
</feature>
<dbReference type="AlphaFoldDB" id="A0A7J6STW7"/>
<evidence type="ECO:0000313" key="3">
    <source>
        <dbReference type="Proteomes" id="UP000553632"/>
    </source>
</evidence>
<keyword evidence="3" id="KW-1185">Reference proteome</keyword>
<evidence type="ECO:0000313" key="2">
    <source>
        <dbReference type="EMBL" id="KAF4736002.1"/>
    </source>
</evidence>
<dbReference type="EMBL" id="JABANO010015950">
    <property type="protein sequence ID" value="KAF4736002.1"/>
    <property type="molecule type" value="Genomic_DNA"/>
</dbReference>
<gene>
    <name evidence="2" type="ORF">FOZ63_018289</name>
</gene>
<feature type="compositionally biased region" description="Polar residues" evidence="1">
    <location>
        <begin position="90"/>
        <end position="106"/>
    </location>
</feature>
<name>A0A7J6STW7_PEROL</name>
<reference evidence="2 3" key="1">
    <citation type="submission" date="2020-04" db="EMBL/GenBank/DDBJ databases">
        <title>Perkinsus olseni comparative genomics.</title>
        <authorList>
            <person name="Bogema D.R."/>
        </authorList>
    </citation>
    <scope>NUCLEOTIDE SEQUENCE [LARGE SCALE GENOMIC DNA]</scope>
    <source>
        <strain evidence="2 3">ATCC PRA-207</strain>
    </source>
</reference>